<dbReference type="PROSITE" id="PS50994">
    <property type="entry name" value="INTEGRASE"/>
    <property type="match status" value="1"/>
</dbReference>
<sequence>MASKEGIPSLRQCLRPGWWIYWQKQIYCIKSLDSTNLVLHVEDHLSEETKTLQVKHLLRADGKDQAIPLYAPTLEQLLRDIKDPQPEPEGAPENGLPHELIERADKMIDLVHFVEEKARELQCRERNEQGKCSSACEVEECKCRESDALRTACALLHEPVGLTTFYDYRGRCRKNQWDRIQLAASYRRSTYSKTRLTKAQLHFLDTVITDYYRADRPSSPMTVLKIARSALEKHLQNRWVDPEKCEKGVPQDLLAELRLVLDERLPMQAIRENTNKEKLLREITMPSRGFFYQYLRWFESQPDQGKKVLNDRYGKGTWERIYMVFDSFAHRATFPLQYVFADHYLLDVFIVDEATCSKISRLWLTVLIDAYSRCIVGIALLEEDPCIESIQNALLHAIWPKSSHTAMGIEGEWACYGIPQQLFLDNAWAHHSHSLENLARLIGQNGKFDTIDLVFRPPYKARYGGLIETYFEWLSDRIKQFLPGAIQSSDPKHIRDAAKKACLLYEDINRFLQESIVEYNHTPHRTLGMTPHQKWVEGMKTGIPMVPRLTEETKRQFLHLIPEKRQITEKGICVFGMQYTSPVVASAERIGMDKKPIQYSLRYDPADISKIALFREDHWIDDIGAKELLLPDGCYKPTSLWEIQTAKALAKDVNGDTRDWLAYVNKAEELKKRRMSEKRRRQRELQKGADDHTQPTSAEVNITKTRSSQHNDPTELLARFLS</sequence>
<dbReference type="Pfam" id="PF09299">
    <property type="entry name" value="Mu-transpos_C"/>
    <property type="match status" value="1"/>
</dbReference>
<dbReference type="InterPro" id="IPR012337">
    <property type="entry name" value="RNaseH-like_sf"/>
</dbReference>
<proteinExistence type="predicted"/>
<dbReference type="InterPro" id="IPR015378">
    <property type="entry name" value="Transposase-like_Mu_C"/>
</dbReference>
<feature type="domain" description="Integrase catalytic" evidence="2">
    <location>
        <begin position="331"/>
        <end position="539"/>
    </location>
</feature>
<dbReference type="GO" id="GO:0015074">
    <property type="term" value="P:DNA integration"/>
    <property type="evidence" value="ECO:0007669"/>
    <property type="project" value="InterPro"/>
</dbReference>
<protein>
    <recommendedName>
        <fullName evidence="2">Integrase catalytic domain-containing protein</fullName>
    </recommendedName>
</protein>
<accession>A0A8J3IPT0</accession>
<name>A0A8J3IPT0_9CHLR</name>
<dbReference type="InterPro" id="IPR036397">
    <property type="entry name" value="RNaseH_sf"/>
</dbReference>
<dbReference type="SUPFAM" id="SSF53098">
    <property type="entry name" value="Ribonuclease H-like"/>
    <property type="match status" value="1"/>
</dbReference>
<feature type="compositionally biased region" description="Basic residues" evidence="1">
    <location>
        <begin position="672"/>
        <end position="682"/>
    </location>
</feature>
<evidence type="ECO:0000259" key="2">
    <source>
        <dbReference type="PROSITE" id="PS50994"/>
    </source>
</evidence>
<dbReference type="Proteomes" id="UP000597444">
    <property type="component" value="Unassembled WGS sequence"/>
</dbReference>
<evidence type="ECO:0000313" key="4">
    <source>
        <dbReference type="Proteomes" id="UP000597444"/>
    </source>
</evidence>
<reference evidence="3" key="1">
    <citation type="submission" date="2020-10" db="EMBL/GenBank/DDBJ databases">
        <title>Taxonomic study of unclassified bacteria belonging to the class Ktedonobacteria.</title>
        <authorList>
            <person name="Yabe S."/>
            <person name="Wang C.M."/>
            <person name="Zheng Y."/>
            <person name="Sakai Y."/>
            <person name="Cavaletti L."/>
            <person name="Monciardini P."/>
            <person name="Donadio S."/>
        </authorList>
    </citation>
    <scope>NUCLEOTIDE SEQUENCE</scope>
    <source>
        <strain evidence="3">ID150040</strain>
    </source>
</reference>
<dbReference type="InterPro" id="IPR001584">
    <property type="entry name" value="Integrase_cat-core"/>
</dbReference>
<feature type="region of interest" description="Disordered" evidence="1">
    <location>
        <begin position="672"/>
        <end position="722"/>
    </location>
</feature>
<gene>
    <name evidence="3" type="ORF">KSF_063080</name>
</gene>
<dbReference type="Gene3D" id="3.30.420.10">
    <property type="entry name" value="Ribonuclease H-like superfamily/Ribonuclease H"/>
    <property type="match status" value="1"/>
</dbReference>
<evidence type="ECO:0000313" key="3">
    <source>
        <dbReference type="EMBL" id="GHO96260.1"/>
    </source>
</evidence>
<dbReference type="AlphaFoldDB" id="A0A8J3IPT0"/>
<feature type="compositionally biased region" description="Polar residues" evidence="1">
    <location>
        <begin position="694"/>
        <end position="711"/>
    </location>
</feature>
<dbReference type="GO" id="GO:0003676">
    <property type="term" value="F:nucleic acid binding"/>
    <property type="evidence" value="ECO:0007669"/>
    <property type="project" value="InterPro"/>
</dbReference>
<feature type="compositionally biased region" description="Basic and acidic residues" evidence="1">
    <location>
        <begin position="683"/>
        <end position="693"/>
    </location>
</feature>
<comment type="caution">
    <text evidence="3">The sequence shown here is derived from an EMBL/GenBank/DDBJ whole genome shotgun (WGS) entry which is preliminary data.</text>
</comment>
<dbReference type="EMBL" id="BNJK01000001">
    <property type="protein sequence ID" value="GHO96260.1"/>
    <property type="molecule type" value="Genomic_DNA"/>
</dbReference>
<evidence type="ECO:0000256" key="1">
    <source>
        <dbReference type="SAM" id="MobiDB-lite"/>
    </source>
</evidence>
<dbReference type="RefSeq" id="WP_220206897.1">
    <property type="nucleotide sequence ID" value="NZ_BNJK01000001.1"/>
</dbReference>
<keyword evidence="4" id="KW-1185">Reference proteome</keyword>
<organism evidence="3 4">
    <name type="scientific">Reticulibacter mediterranei</name>
    <dbReference type="NCBI Taxonomy" id="2778369"/>
    <lineage>
        <taxon>Bacteria</taxon>
        <taxon>Bacillati</taxon>
        <taxon>Chloroflexota</taxon>
        <taxon>Ktedonobacteria</taxon>
        <taxon>Ktedonobacterales</taxon>
        <taxon>Reticulibacteraceae</taxon>
        <taxon>Reticulibacter</taxon>
    </lineage>
</organism>